<dbReference type="EMBL" id="UYRV01018336">
    <property type="protein sequence ID" value="VDK64548.1"/>
    <property type="molecule type" value="Genomic_DNA"/>
</dbReference>
<proteinExistence type="predicted"/>
<protein>
    <submittedName>
        <fullName evidence="1">Uncharacterized protein</fullName>
    </submittedName>
</protein>
<sequence length="66" mass="7304">MPKQVAALKAVTLSWVLCQTGDSKGSYLLFHLSMTRIVPNAFTIDRGERAVPCSSLKPLDLLAWKE</sequence>
<dbReference type="InterPro" id="IPR019791">
    <property type="entry name" value="Haem_peroxidase_animal"/>
</dbReference>
<dbReference type="Proteomes" id="UP000271889">
    <property type="component" value="Unassembled WGS sequence"/>
</dbReference>
<accession>A0A3P6TF83</accession>
<dbReference type="PROSITE" id="PS50292">
    <property type="entry name" value="PEROXIDASE_3"/>
    <property type="match status" value="1"/>
</dbReference>
<dbReference type="AlphaFoldDB" id="A0A3P6TF83"/>
<evidence type="ECO:0000313" key="1">
    <source>
        <dbReference type="EMBL" id="VDK64548.1"/>
    </source>
</evidence>
<name>A0A3P6TF83_CYLGO</name>
<organism evidence="1 2">
    <name type="scientific">Cylicostephanus goldi</name>
    <name type="common">Nematode worm</name>
    <dbReference type="NCBI Taxonomy" id="71465"/>
    <lineage>
        <taxon>Eukaryota</taxon>
        <taxon>Metazoa</taxon>
        <taxon>Ecdysozoa</taxon>
        <taxon>Nematoda</taxon>
        <taxon>Chromadorea</taxon>
        <taxon>Rhabditida</taxon>
        <taxon>Rhabditina</taxon>
        <taxon>Rhabditomorpha</taxon>
        <taxon>Strongyloidea</taxon>
        <taxon>Strongylidae</taxon>
        <taxon>Cylicostephanus</taxon>
    </lineage>
</organism>
<keyword evidence="2" id="KW-1185">Reference proteome</keyword>
<dbReference type="OrthoDB" id="5824095at2759"/>
<gene>
    <name evidence="1" type="ORF">CGOC_LOCUS5883</name>
</gene>
<evidence type="ECO:0000313" key="2">
    <source>
        <dbReference type="Proteomes" id="UP000271889"/>
    </source>
</evidence>
<reference evidence="1 2" key="1">
    <citation type="submission" date="2018-11" db="EMBL/GenBank/DDBJ databases">
        <authorList>
            <consortium name="Pathogen Informatics"/>
        </authorList>
    </citation>
    <scope>NUCLEOTIDE SEQUENCE [LARGE SCALE GENOMIC DNA]</scope>
</reference>